<dbReference type="Proteomes" id="UP001222325">
    <property type="component" value="Unassembled WGS sequence"/>
</dbReference>
<sequence>MHTASPLRSKAAALPYVRCDYYETNSSLCARLVQTHIASNIAASPRCRRLPRIERARRSAFVMRPPREPRAARAVPPVNPRVGLRARLQVRIVSWYELGARGRRSPHAEPSSPLPAAPSVACESVRPPCRFAQVHGCAPWPLCRATSAGPSPNILSFDARPPHVALAASRQDFPRNFRSCGQRWSCGKLSGTTPDTCGRESPPQAAHAQHAANARYLCACCTRRVKHG</sequence>
<gene>
    <name evidence="1" type="ORF">B0H15DRAFT_1022486</name>
</gene>
<proteinExistence type="predicted"/>
<evidence type="ECO:0000313" key="1">
    <source>
        <dbReference type="EMBL" id="KAJ7088483.1"/>
    </source>
</evidence>
<accession>A0AAD6U4R7</accession>
<dbReference type="AlphaFoldDB" id="A0AAD6U4R7"/>
<reference evidence="1" key="1">
    <citation type="submission" date="2023-03" db="EMBL/GenBank/DDBJ databases">
        <title>Massive genome expansion in bonnet fungi (Mycena s.s.) driven by repeated elements and novel gene families across ecological guilds.</title>
        <authorList>
            <consortium name="Lawrence Berkeley National Laboratory"/>
            <person name="Harder C.B."/>
            <person name="Miyauchi S."/>
            <person name="Viragh M."/>
            <person name="Kuo A."/>
            <person name="Thoen E."/>
            <person name="Andreopoulos B."/>
            <person name="Lu D."/>
            <person name="Skrede I."/>
            <person name="Drula E."/>
            <person name="Henrissat B."/>
            <person name="Morin E."/>
            <person name="Kohler A."/>
            <person name="Barry K."/>
            <person name="LaButti K."/>
            <person name="Morin E."/>
            <person name="Salamov A."/>
            <person name="Lipzen A."/>
            <person name="Mereny Z."/>
            <person name="Hegedus B."/>
            <person name="Baldrian P."/>
            <person name="Stursova M."/>
            <person name="Weitz H."/>
            <person name="Taylor A."/>
            <person name="Grigoriev I.V."/>
            <person name="Nagy L.G."/>
            <person name="Martin F."/>
            <person name="Kauserud H."/>
        </authorList>
    </citation>
    <scope>NUCLEOTIDE SEQUENCE</scope>
    <source>
        <strain evidence="1">CBHHK173m</strain>
    </source>
</reference>
<keyword evidence="2" id="KW-1185">Reference proteome</keyword>
<protein>
    <submittedName>
        <fullName evidence="1">Uncharacterized protein</fullName>
    </submittedName>
</protein>
<dbReference type="EMBL" id="JARJCN010000026">
    <property type="protein sequence ID" value="KAJ7088483.1"/>
    <property type="molecule type" value="Genomic_DNA"/>
</dbReference>
<name>A0AAD6U4R7_9AGAR</name>
<evidence type="ECO:0000313" key="2">
    <source>
        <dbReference type="Proteomes" id="UP001222325"/>
    </source>
</evidence>
<organism evidence="1 2">
    <name type="scientific">Mycena belliarum</name>
    <dbReference type="NCBI Taxonomy" id="1033014"/>
    <lineage>
        <taxon>Eukaryota</taxon>
        <taxon>Fungi</taxon>
        <taxon>Dikarya</taxon>
        <taxon>Basidiomycota</taxon>
        <taxon>Agaricomycotina</taxon>
        <taxon>Agaricomycetes</taxon>
        <taxon>Agaricomycetidae</taxon>
        <taxon>Agaricales</taxon>
        <taxon>Marasmiineae</taxon>
        <taxon>Mycenaceae</taxon>
        <taxon>Mycena</taxon>
    </lineage>
</organism>
<comment type="caution">
    <text evidence="1">The sequence shown here is derived from an EMBL/GenBank/DDBJ whole genome shotgun (WGS) entry which is preliminary data.</text>
</comment>